<dbReference type="Pfam" id="PF08231">
    <property type="entry name" value="SYF2"/>
    <property type="match status" value="1"/>
</dbReference>
<name>A0A9P4VW46_9PEZI</name>
<evidence type="ECO:0000256" key="5">
    <source>
        <dbReference type="ARBA" id="ARBA00022664"/>
    </source>
</evidence>
<comment type="function">
    <text evidence="1 9">Involved in pre-mRNA splicing.</text>
</comment>
<keyword evidence="6 9" id="KW-0747">Spliceosome</keyword>
<feature type="region of interest" description="Disordered" evidence="10">
    <location>
        <begin position="1"/>
        <end position="106"/>
    </location>
</feature>
<dbReference type="PANTHER" id="PTHR13264:SF5">
    <property type="entry name" value="PRE-MRNA-SPLICING FACTOR SYF2"/>
    <property type="match status" value="1"/>
</dbReference>
<evidence type="ECO:0000313" key="12">
    <source>
        <dbReference type="Proteomes" id="UP000799429"/>
    </source>
</evidence>
<evidence type="ECO:0000256" key="10">
    <source>
        <dbReference type="SAM" id="MobiDB-lite"/>
    </source>
</evidence>
<dbReference type="OrthoDB" id="199717at2759"/>
<keyword evidence="5 9" id="KW-0507">mRNA processing</keyword>
<dbReference type="GO" id="GO:0071014">
    <property type="term" value="C:post-mRNA release spliceosomal complex"/>
    <property type="evidence" value="ECO:0007669"/>
    <property type="project" value="TreeGrafter"/>
</dbReference>
<gene>
    <name evidence="11" type="ORF">M501DRAFT_994730</name>
</gene>
<dbReference type="GO" id="GO:0071013">
    <property type="term" value="C:catalytic step 2 spliceosome"/>
    <property type="evidence" value="ECO:0007669"/>
    <property type="project" value="TreeGrafter"/>
</dbReference>
<keyword evidence="8 9" id="KW-0539">Nucleus</keyword>
<dbReference type="Proteomes" id="UP000799429">
    <property type="component" value="Unassembled WGS sequence"/>
</dbReference>
<organism evidence="11 12">
    <name type="scientific">Patellaria atrata CBS 101060</name>
    <dbReference type="NCBI Taxonomy" id="1346257"/>
    <lineage>
        <taxon>Eukaryota</taxon>
        <taxon>Fungi</taxon>
        <taxon>Dikarya</taxon>
        <taxon>Ascomycota</taxon>
        <taxon>Pezizomycotina</taxon>
        <taxon>Dothideomycetes</taxon>
        <taxon>Dothideomycetes incertae sedis</taxon>
        <taxon>Patellariales</taxon>
        <taxon>Patellariaceae</taxon>
        <taxon>Patellaria</taxon>
    </lineage>
</organism>
<comment type="similarity">
    <text evidence="3 9">Belongs to the SYF2 family.</text>
</comment>
<evidence type="ECO:0000256" key="6">
    <source>
        <dbReference type="ARBA" id="ARBA00022728"/>
    </source>
</evidence>
<reference evidence="11" key="1">
    <citation type="journal article" date="2020" name="Stud. Mycol.">
        <title>101 Dothideomycetes genomes: a test case for predicting lifestyles and emergence of pathogens.</title>
        <authorList>
            <person name="Haridas S."/>
            <person name="Albert R."/>
            <person name="Binder M."/>
            <person name="Bloem J."/>
            <person name="Labutti K."/>
            <person name="Salamov A."/>
            <person name="Andreopoulos B."/>
            <person name="Baker S."/>
            <person name="Barry K."/>
            <person name="Bills G."/>
            <person name="Bluhm B."/>
            <person name="Cannon C."/>
            <person name="Castanera R."/>
            <person name="Culley D."/>
            <person name="Daum C."/>
            <person name="Ezra D."/>
            <person name="Gonzalez J."/>
            <person name="Henrissat B."/>
            <person name="Kuo A."/>
            <person name="Liang C."/>
            <person name="Lipzen A."/>
            <person name="Lutzoni F."/>
            <person name="Magnuson J."/>
            <person name="Mondo S."/>
            <person name="Nolan M."/>
            <person name="Ohm R."/>
            <person name="Pangilinan J."/>
            <person name="Park H.-J."/>
            <person name="Ramirez L."/>
            <person name="Alfaro M."/>
            <person name="Sun H."/>
            <person name="Tritt A."/>
            <person name="Yoshinaga Y."/>
            <person name="Zwiers L.-H."/>
            <person name="Turgeon B."/>
            <person name="Goodwin S."/>
            <person name="Spatafora J."/>
            <person name="Crous P."/>
            <person name="Grigoriev I."/>
        </authorList>
    </citation>
    <scope>NUCLEOTIDE SEQUENCE</scope>
    <source>
        <strain evidence="11">CBS 101060</strain>
    </source>
</reference>
<accession>A0A9P4VW46</accession>
<proteinExistence type="inferred from homology"/>
<protein>
    <recommendedName>
        <fullName evidence="4 9">Pre-mRNA-splicing factor SYF2</fullName>
    </recommendedName>
</protein>
<evidence type="ECO:0000256" key="2">
    <source>
        <dbReference type="ARBA" id="ARBA00004123"/>
    </source>
</evidence>
<evidence type="ECO:0000313" key="11">
    <source>
        <dbReference type="EMBL" id="KAF2843717.1"/>
    </source>
</evidence>
<comment type="subcellular location">
    <subcellularLocation>
        <location evidence="2 9">Nucleus</location>
    </subcellularLocation>
</comment>
<evidence type="ECO:0000256" key="8">
    <source>
        <dbReference type="ARBA" id="ARBA00023242"/>
    </source>
</evidence>
<comment type="subunit">
    <text evidence="9">May be part of a spliceosome complex.</text>
</comment>
<evidence type="ECO:0000256" key="1">
    <source>
        <dbReference type="ARBA" id="ARBA00003777"/>
    </source>
</evidence>
<dbReference type="EMBL" id="MU006089">
    <property type="protein sequence ID" value="KAF2843717.1"/>
    <property type="molecule type" value="Genomic_DNA"/>
</dbReference>
<dbReference type="GO" id="GO:0000974">
    <property type="term" value="C:Prp19 complex"/>
    <property type="evidence" value="ECO:0007669"/>
    <property type="project" value="TreeGrafter"/>
</dbReference>
<evidence type="ECO:0000256" key="3">
    <source>
        <dbReference type="ARBA" id="ARBA00010028"/>
    </source>
</evidence>
<feature type="compositionally biased region" description="Low complexity" evidence="10">
    <location>
        <begin position="44"/>
        <end position="69"/>
    </location>
</feature>
<keyword evidence="12" id="KW-1185">Reference proteome</keyword>
<comment type="caution">
    <text evidence="11">The sequence shown here is derived from an EMBL/GenBank/DDBJ whole genome shotgun (WGS) entry which is preliminary data.</text>
</comment>
<dbReference type="PANTHER" id="PTHR13264">
    <property type="entry name" value="GCIP-INTERACTING PROTEIN P29"/>
    <property type="match status" value="1"/>
</dbReference>
<feature type="compositionally biased region" description="Basic and acidic residues" evidence="10">
    <location>
        <begin position="10"/>
        <end position="26"/>
    </location>
</feature>
<dbReference type="InterPro" id="IPR013260">
    <property type="entry name" value="mRNA_splic_SYF2"/>
</dbReference>
<dbReference type="AlphaFoldDB" id="A0A9P4VW46"/>
<evidence type="ECO:0000256" key="7">
    <source>
        <dbReference type="ARBA" id="ARBA00023187"/>
    </source>
</evidence>
<evidence type="ECO:0000256" key="9">
    <source>
        <dbReference type="RuleBase" id="RU367148"/>
    </source>
</evidence>
<keyword evidence="7 9" id="KW-0508">mRNA splicing</keyword>
<sequence length="311" mass="35027">MSTLHKRKSSLHEQPIDGPTKRRFIESEAPIESESTSAPEVLVASTSPAAESSAPSQPTAESSSAPSSTLSRQERFKALQARQAASRKQNLKESTAEAQRAATNPELLNTLARKQAIASHKLLKADAAASGEDFERKRAWDWTVEESEKWDKRLAKKAAHRDEVVFQDYTQEARKVYKRQIRQMNVDLSAYEKAKLEAVERAVQSGGLEVVETEDGELIAVDKEGRFYSTAESTDFAQNKPSKEAVERLVAELQKAEELRLRNRRDRGKGDEDGDVTYINDKNKQFNDKLARFYNKYTSDIRDSFERGTAI</sequence>
<dbReference type="GO" id="GO:0000398">
    <property type="term" value="P:mRNA splicing, via spliceosome"/>
    <property type="evidence" value="ECO:0007669"/>
    <property type="project" value="UniProtKB-UniRule"/>
</dbReference>
<evidence type="ECO:0000256" key="4">
    <source>
        <dbReference type="ARBA" id="ARBA00014745"/>
    </source>
</evidence>